<keyword evidence="3" id="KW-0413">Isomerase</keyword>
<keyword evidence="4" id="KW-1185">Reference proteome</keyword>
<dbReference type="GO" id="GO:0008801">
    <property type="term" value="F:beta-phosphoglucomutase activity"/>
    <property type="evidence" value="ECO:0007669"/>
    <property type="project" value="UniProtKB-EC"/>
</dbReference>
<dbReference type="SFLD" id="SFLDG01135">
    <property type="entry name" value="C1.5.6:_HAD__Beta-PGM__Phospha"/>
    <property type="match status" value="1"/>
</dbReference>
<dbReference type="InterPro" id="IPR010972">
    <property type="entry name" value="Beta-PGM"/>
</dbReference>
<comment type="similarity">
    <text evidence="1">Belongs to the HAD-like hydrolase superfamily. CbbY/CbbZ/Gph/YieH family.</text>
</comment>
<dbReference type="PANTHER" id="PTHR43481:SF4">
    <property type="entry name" value="GLYCEROL-1-PHOSPHATE PHOSPHOHYDROLASE 1-RELATED"/>
    <property type="match status" value="1"/>
</dbReference>
<keyword evidence="2" id="KW-0175">Coiled coil</keyword>
<dbReference type="NCBIfam" id="TIGR01990">
    <property type="entry name" value="bPGM"/>
    <property type="match status" value="1"/>
</dbReference>
<dbReference type="Gene3D" id="1.10.150.240">
    <property type="entry name" value="Putative phosphatase, domain 2"/>
    <property type="match status" value="1"/>
</dbReference>
<dbReference type="NCBIfam" id="TIGR02009">
    <property type="entry name" value="PGMB-YQAB-SF"/>
    <property type="match status" value="1"/>
</dbReference>
<dbReference type="SUPFAM" id="SSF56784">
    <property type="entry name" value="HAD-like"/>
    <property type="match status" value="1"/>
</dbReference>
<dbReference type="NCBIfam" id="TIGR01549">
    <property type="entry name" value="HAD-SF-IA-v1"/>
    <property type="match status" value="1"/>
</dbReference>
<gene>
    <name evidence="3" type="primary">pgmB</name>
    <name evidence="3" type="ORF">ACFSC9_13115</name>
</gene>
<evidence type="ECO:0000256" key="2">
    <source>
        <dbReference type="SAM" id="Coils"/>
    </source>
</evidence>
<dbReference type="InterPro" id="IPR051806">
    <property type="entry name" value="HAD-like_SPP"/>
</dbReference>
<dbReference type="InterPro" id="IPR006439">
    <property type="entry name" value="HAD-SF_hydro_IA"/>
</dbReference>
<dbReference type="EMBL" id="JBHUEH010000016">
    <property type="protein sequence ID" value="MFD1886461.1"/>
    <property type="molecule type" value="Genomic_DNA"/>
</dbReference>
<dbReference type="Proteomes" id="UP001597233">
    <property type="component" value="Unassembled WGS sequence"/>
</dbReference>
<dbReference type="SFLD" id="SFLDG01129">
    <property type="entry name" value="C1.5:_HAD__Beta-PGM__Phosphata"/>
    <property type="match status" value="1"/>
</dbReference>
<sequence length="212" mass="23280">MAIKAVIFDLDGVIVSTDEFHYQAWKKMSDEEGISFNHTINNRLRGVSRMESLNIILERAEREYTAEEKQALAERKNEYYKQSLVNLTPDDLLPGAKDTIDELKRRKVKIAIGSSSKNTPTILKQIGLADAFDAVADGNDITHSKPDPEVFLLAASKLGIPPEECLVVEDAEAGVQAAIAGGMNVAAVGDAGLHSQDADYRLERVDEILDLI</sequence>
<dbReference type="InterPro" id="IPR023198">
    <property type="entry name" value="PGP-like_dom2"/>
</dbReference>
<reference evidence="4" key="1">
    <citation type="journal article" date="2019" name="Int. J. Syst. Evol. Microbiol.">
        <title>The Global Catalogue of Microorganisms (GCM) 10K type strain sequencing project: providing services to taxonomists for standard genome sequencing and annotation.</title>
        <authorList>
            <consortium name="The Broad Institute Genomics Platform"/>
            <consortium name="The Broad Institute Genome Sequencing Center for Infectious Disease"/>
            <person name="Wu L."/>
            <person name="Ma J."/>
        </authorList>
    </citation>
    <scope>NUCLEOTIDE SEQUENCE [LARGE SCALE GENOMIC DNA]</scope>
    <source>
        <strain evidence="4">CCUG 54950</strain>
    </source>
</reference>
<dbReference type="InterPro" id="IPR010976">
    <property type="entry name" value="B-phosphoglucomutase_hydrolase"/>
</dbReference>
<dbReference type="PRINTS" id="PR00413">
    <property type="entry name" value="HADHALOGNASE"/>
</dbReference>
<dbReference type="Pfam" id="PF00702">
    <property type="entry name" value="Hydrolase"/>
    <property type="match status" value="1"/>
</dbReference>
<dbReference type="NCBIfam" id="TIGR01509">
    <property type="entry name" value="HAD-SF-IA-v3"/>
    <property type="match status" value="1"/>
</dbReference>
<evidence type="ECO:0000313" key="4">
    <source>
        <dbReference type="Proteomes" id="UP001597233"/>
    </source>
</evidence>
<dbReference type="PANTHER" id="PTHR43481">
    <property type="entry name" value="FRUCTOSE-1-PHOSPHATE PHOSPHATASE"/>
    <property type="match status" value="1"/>
</dbReference>
<organism evidence="3 4">
    <name type="scientific">Paenibacillus wenxiniae</name>
    <dbReference type="NCBI Taxonomy" id="1636843"/>
    <lineage>
        <taxon>Bacteria</taxon>
        <taxon>Bacillati</taxon>
        <taxon>Bacillota</taxon>
        <taxon>Bacilli</taxon>
        <taxon>Bacillales</taxon>
        <taxon>Paenibacillaceae</taxon>
        <taxon>Paenibacillus</taxon>
    </lineage>
</organism>
<proteinExistence type="inferred from homology"/>
<dbReference type="EC" id="5.4.2.6" evidence="3"/>
<name>A0ABW4RJI3_9BACL</name>
<feature type="coiled-coil region" evidence="2">
    <location>
        <begin position="50"/>
        <end position="77"/>
    </location>
</feature>
<dbReference type="SFLD" id="SFLDS00003">
    <property type="entry name" value="Haloacid_Dehalogenase"/>
    <property type="match status" value="1"/>
</dbReference>
<protein>
    <submittedName>
        <fullName evidence="3">Beta-phosphoglucomutase</fullName>
        <ecNumber evidence="3">5.4.2.6</ecNumber>
    </submittedName>
</protein>
<dbReference type="CDD" id="cd02598">
    <property type="entry name" value="HAD_BPGM"/>
    <property type="match status" value="1"/>
</dbReference>
<dbReference type="InterPro" id="IPR023214">
    <property type="entry name" value="HAD_sf"/>
</dbReference>
<dbReference type="InterPro" id="IPR036412">
    <property type="entry name" value="HAD-like_sf"/>
</dbReference>
<evidence type="ECO:0000313" key="3">
    <source>
        <dbReference type="EMBL" id="MFD1886461.1"/>
    </source>
</evidence>
<dbReference type="Gene3D" id="3.40.50.1000">
    <property type="entry name" value="HAD superfamily/HAD-like"/>
    <property type="match status" value="1"/>
</dbReference>
<evidence type="ECO:0000256" key="1">
    <source>
        <dbReference type="ARBA" id="ARBA00006171"/>
    </source>
</evidence>
<accession>A0ABW4RJI3</accession>
<comment type="caution">
    <text evidence="3">The sequence shown here is derived from an EMBL/GenBank/DDBJ whole genome shotgun (WGS) entry which is preliminary data.</text>
</comment>
<dbReference type="RefSeq" id="WP_347325532.1">
    <property type="nucleotide sequence ID" value="NZ_JBCGUH010000006.1"/>
</dbReference>